<dbReference type="EMBL" id="CP134191">
    <property type="protein sequence ID" value="WPB06796.1"/>
    <property type="molecule type" value="Genomic_DNA"/>
</dbReference>
<feature type="compositionally biased region" description="Gly residues" evidence="1">
    <location>
        <begin position="88"/>
        <end position="97"/>
    </location>
</feature>
<dbReference type="RefSeq" id="XP_065459489.1">
    <property type="nucleotide sequence ID" value="XM_065603417.1"/>
</dbReference>
<evidence type="ECO:0000313" key="3">
    <source>
        <dbReference type="Proteomes" id="UP001302367"/>
    </source>
</evidence>
<reference evidence="2 3" key="1">
    <citation type="submission" date="2023-09" db="EMBL/GenBank/DDBJ databases">
        <title>Complete-Gapless Cercospora beticola genome.</title>
        <authorList>
            <person name="Wyatt N.A."/>
            <person name="Spanner R.E."/>
            <person name="Bolton M.D."/>
        </authorList>
    </citation>
    <scope>NUCLEOTIDE SEQUENCE [LARGE SCALE GENOMIC DNA]</scope>
    <source>
        <strain evidence="2">Cb09-40</strain>
    </source>
</reference>
<dbReference type="Proteomes" id="UP001302367">
    <property type="component" value="Chromosome 8"/>
</dbReference>
<feature type="region of interest" description="Disordered" evidence="1">
    <location>
        <begin position="1"/>
        <end position="97"/>
    </location>
</feature>
<gene>
    <name evidence="2" type="ORF">RHO25_011456</name>
</gene>
<dbReference type="GeneID" id="90644760"/>
<sequence>MVGSKTPGGQAAGEKFQKQQAEKEGLGAPSAPGKSSGTGIAENPGYAPVASDSGSTNVGVEAGTDTKGEKGISGVPVGPSDGINSGNMSGGGTSAGK</sequence>
<keyword evidence="3" id="KW-1185">Reference proteome</keyword>
<name>A0ABZ0P517_CERBT</name>
<evidence type="ECO:0000313" key="2">
    <source>
        <dbReference type="EMBL" id="WPB06796.1"/>
    </source>
</evidence>
<evidence type="ECO:0000256" key="1">
    <source>
        <dbReference type="SAM" id="MobiDB-lite"/>
    </source>
</evidence>
<evidence type="ECO:0008006" key="4">
    <source>
        <dbReference type="Google" id="ProtNLM"/>
    </source>
</evidence>
<feature type="compositionally biased region" description="Basic and acidic residues" evidence="1">
    <location>
        <begin position="15"/>
        <end position="25"/>
    </location>
</feature>
<protein>
    <recommendedName>
        <fullName evidence="4">SMP domain-containing protein</fullName>
    </recommendedName>
</protein>
<organism evidence="2 3">
    <name type="scientific">Cercospora beticola</name>
    <name type="common">Sugarbeet leaf spot fungus</name>
    <dbReference type="NCBI Taxonomy" id="122368"/>
    <lineage>
        <taxon>Eukaryota</taxon>
        <taxon>Fungi</taxon>
        <taxon>Dikarya</taxon>
        <taxon>Ascomycota</taxon>
        <taxon>Pezizomycotina</taxon>
        <taxon>Dothideomycetes</taxon>
        <taxon>Dothideomycetidae</taxon>
        <taxon>Mycosphaerellales</taxon>
        <taxon>Mycosphaerellaceae</taxon>
        <taxon>Cercospora</taxon>
    </lineage>
</organism>
<accession>A0ABZ0P517</accession>
<proteinExistence type="predicted"/>